<dbReference type="EMBL" id="AP021874">
    <property type="protein sequence ID" value="BBO70571.1"/>
    <property type="molecule type" value="Genomic_DNA"/>
</dbReference>
<dbReference type="Gene3D" id="1.10.3680.10">
    <property type="entry name" value="TerB-like"/>
    <property type="match status" value="1"/>
</dbReference>
<accession>A0A5K7YU43</accession>
<dbReference type="AlphaFoldDB" id="A0A5K7YU43"/>
<proteinExistence type="predicted"/>
<protein>
    <recommendedName>
        <fullName evidence="3">Co-chaperone DjlA N-terminal domain-containing protein</fullName>
    </recommendedName>
</protein>
<evidence type="ECO:0008006" key="3">
    <source>
        <dbReference type="Google" id="ProtNLM"/>
    </source>
</evidence>
<dbReference type="Proteomes" id="UP000427906">
    <property type="component" value="Chromosome"/>
</dbReference>
<gene>
    <name evidence="1" type="ORF">DSCA_45010</name>
</gene>
<evidence type="ECO:0000313" key="2">
    <source>
        <dbReference type="Proteomes" id="UP000427906"/>
    </source>
</evidence>
<reference evidence="1 2" key="1">
    <citation type="submission" date="2019-11" db="EMBL/GenBank/DDBJ databases">
        <title>Comparative genomics of hydrocarbon-degrading Desulfosarcina strains.</title>
        <authorList>
            <person name="Watanabe M."/>
            <person name="Kojima H."/>
            <person name="Fukui M."/>
        </authorList>
    </citation>
    <scope>NUCLEOTIDE SEQUENCE [LARGE SCALE GENOMIC DNA]</scope>
    <source>
        <strain evidence="1 2">PL12</strain>
    </source>
</reference>
<dbReference type="InterPro" id="IPR029024">
    <property type="entry name" value="TerB-like"/>
</dbReference>
<evidence type="ECO:0000313" key="1">
    <source>
        <dbReference type="EMBL" id="BBO70571.1"/>
    </source>
</evidence>
<sequence length="111" mass="12172">MLLIRAMIAAANADGVIDEAERSNILKRLQAVDLSPEEHGFIVRELLSPADLDTIVDGVKTPELARQVYAASLMAIDVDTERERRYMTSLAGRLGLDGSTVEQIHRSLEPA</sequence>
<dbReference type="Pfam" id="PF04391">
    <property type="entry name" value="DUF533"/>
    <property type="match status" value="1"/>
</dbReference>
<dbReference type="KEGG" id="dalk:DSCA_45010"/>
<dbReference type="InterPro" id="IPR007486">
    <property type="entry name" value="YebE"/>
</dbReference>
<keyword evidence="2" id="KW-1185">Reference proteome</keyword>
<organism evidence="1 2">
    <name type="scientific">Desulfosarcina alkanivorans</name>
    <dbReference type="NCBI Taxonomy" id="571177"/>
    <lineage>
        <taxon>Bacteria</taxon>
        <taxon>Pseudomonadati</taxon>
        <taxon>Thermodesulfobacteriota</taxon>
        <taxon>Desulfobacteria</taxon>
        <taxon>Desulfobacterales</taxon>
        <taxon>Desulfosarcinaceae</taxon>
        <taxon>Desulfosarcina</taxon>
    </lineage>
</organism>
<dbReference type="CDD" id="cd07178">
    <property type="entry name" value="terB_like_YebE"/>
    <property type="match status" value="1"/>
</dbReference>
<name>A0A5K7YU43_9BACT</name>
<dbReference type="SUPFAM" id="SSF158682">
    <property type="entry name" value="TerB-like"/>
    <property type="match status" value="1"/>
</dbReference>